<keyword evidence="2" id="KW-1185">Reference proteome</keyword>
<dbReference type="Proteomes" id="UP001314635">
    <property type="component" value="Unassembled WGS sequence"/>
</dbReference>
<name>A0ABS5GK27_9BRAD</name>
<gene>
    <name evidence="1" type="ORF">JQ619_38410</name>
</gene>
<protein>
    <recommendedName>
        <fullName evidence="3">PEP-CTERM protein-sorting domain-containing protein</fullName>
    </recommendedName>
</protein>
<organism evidence="1 2">
    <name type="scientific">Bradyrhizobium denitrificans</name>
    <dbReference type="NCBI Taxonomy" id="2734912"/>
    <lineage>
        <taxon>Bacteria</taxon>
        <taxon>Pseudomonadati</taxon>
        <taxon>Pseudomonadota</taxon>
        <taxon>Alphaproteobacteria</taxon>
        <taxon>Hyphomicrobiales</taxon>
        <taxon>Nitrobacteraceae</taxon>
        <taxon>Bradyrhizobium</taxon>
    </lineage>
</organism>
<evidence type="ECO:0000313" key="1">
    <source>
        <dbReference type="EMBL" id="MBR1141623.1"/>
    </source>
</evidence>
<reference evidence="2" key="1">
    <citation type="journal article" date="2021" name="ISME J.">
        <title>Evolutionary origin and ecological implication of a unique nif island in free-living Bradyrhizobium lineages.</title>
        <authorList>
            <person name="Tao J."/>
        </authorList>
    </citation>
    <scope>NUCLEOTIDE SEQUENCE [LARGE SCALE GENOMIC DNA]</scope>
    <source>
        <strain evidence="2">SZCCT0094</strain>
    </source>
</reference>
<proteinExistence type="predicted"/>
<evidence type="ECO:0008006" key="3">
    <source>
        <dbReference type="Google" id="ProtNLM"/>
    </source>
</evidence>
<dbReference type="RefSeq" id="WP_172244223.1">
    <property type="nucleotide sequence ID" value="NZ_JABFDP010000075.1"/>
</dbReference>
<dbReference type="EMBL" id="JAFCLK010000092">
    <property type="protein sequence ID" value="MBR1141623.1"/>
    <property type="molecule type" value="Genomic_DNA"/>
</dbReference>
<comment type="caution">
    <text evidence="1">The sequence shown here is derived from an EMBL/GenBank/DDBJ whole genome shotgun (WGS) entry which is preliminary data.</text>
</comment>
<sequence length="231" mass="25956">MDERTILIAGQQLTAEHLRRLRQLHRDFRKFDWARPTRIQQLIFELSSDASTVVLIQQNCCFVSSRNRGTSINQLSRRLDHIERGEFAHGSGQYCGCPYRRGNTGELLSILLAWGGWFNASASVQGPLTKGDTFLFELFANKGPTHFASAMDYYSSFNTSFSEFSPMGVFLEPGPYSIGFEGTNVPDPTMVISFDTPVTGDVPEVSTWAMMLIGFLSIGFLRRKISLTQFS</sequence>
<evidence type="ECO:0000313" key="2">
    <source>
        <dbReference type="Proteomes" id="UP001314635"/>
    </source>
</evidence>
<accession>A0ABS5GK27</accession>